<evidence type="ECO:0000313" key="2">
    <source>
        <dbReference type="EMBL" id="KAF7473898.1"/>
    </source>
</evidence>
<name>A0A834Q935_MARMO</name>
<dbReference type="Proteomes" id="UP000662637">
    <property type="component" value="Unassembled WGS sequence"/>
</dbReference>
<protein>
    <submittedName>
        <fullName evidence="2">Uncharacterized protein</fullName>
    </submittedName>
</protein>
<sequence length="104" mass="11462">MHYKILLCISSIADTRAYGSCEDPGTQLRPIHGDQRPHGTEPSWFPAAKQPTSTNHMDGARRVPPAQPTVLLLLQSGDEKDGHRGHQREEEEACVPAPELGRDV</sequence>
<evidence type="ECO:0000313" key="3">
    <source>
        <dbReference type="Proteomes" id="UP000662637"/>
    </source>
</evidence>
<feature type="region of interest" description="Disordered" evidence="1">
    <location>
        <begin position="78"/>
        <end position="104"/>
    </location>
</feature>
<gene>
    <name evidence="2" type="ORF">GHT09_015431</name>
</gene>
<organism evidence="2 3">
    <name type="scientific">Marmota monax</name>
    <name type="common">Woodchuck</name>
    <dbReference type="NCBI Taxonomy" id="9995"/>
    <lineage>
        <taxon>Eukaryota</taxon>
        <taxon>Metazoa</taxon>
        <taxon>Chordata</taxon>
        <taxon>Craniata</taxon>
        <taxon>Vertebrata</taxon>
        <taxon>Euteleostomi</taxon>
        <taxon>Mammalia</taxon>
        <taxon>Eutheria</taxon>
        <taxon>Euarchontoglires</taxon>
        <taxon>Glires</taxon>
        <taxon>Rodentia</taxon>
        <taxon>Sciuromorpha</taxon>
        <taxon>Sciuridae</taxon>
        <taxon>Xerinae</taxon>
        <taxon>Marmotini</taxon>
        <taxon>Marmota</taxon>
    </lineage>
</organism>
<dbReference type="AlphaFoldDB" id="A0A834Q935"/>
<dbReference type="EMBL" id="WJEC01004684">
    <property type="protein sequence ID" value="KAF7473898.1"/>
    <property type="molecule type" value="Genomic_DNA"/>
</dbReference>
<feature type="region of interest" description="Disordered" evidence="1">
    <location>
        <begin position="24"/>
        <end position="63"/>
    </location>
</feature>
<accession>A0A834Q935</accession>
<evidence type="ECO:0000256" key="1">
    <source>
        <dbReference type="SAM" id="MobiDB-lite"/>
    </source>
</evidence>
<proteinExistence type="predicted"/>
<feature type="compositionally biased region" description="Basic and acidic residues" evidence="1">
    <location>
        <begin position="78"/>
        <end position="89"/>
    </location>
</feature>
<comment type="caution">
    <text evidence="2">The sequence shown here is derived from an EMBL/GenBank/DDBJ whole genome shotgun (WGS) entry which is preliminary data.</text>
</comment>
<reference evidence="2" key="1">
    <citation type="submission" date="2020-08" db="EMBL/GenBank/DDBJ databases">
        <authorList>
            <person name="Shumante A."/>
            <person name="Zimin A.V."/>
            <person name="Puiu D."/>
            <person name="Salzberg S.L."/>
        </authorList>
    </citation>
    <scope>NUCLEOTIDE SEQUENCE</scope>
    <source>
        <strain evidence="2">WC2-LM</strain>
        <tissue evidence="2">Liver</tissue>
    </source>
</reference>